<dbReference type="InterPro" id="IPR028098">
    <property type="entry name" value="Glyco_trans_4-like_N"/>
</dbReference>
<dbReference type="EMBL" id="WMBC01000008">
    <property type="protein sequence ID" value="MTD61649.1"/>
    <property type="molecule type" value="Genomic_DNA"/>
</dbReference>
<feature type="domain" description="Glycosyltransferase subfamily 4-like N-terminal" evidence="2">
    <location>
        <begin position="16"/>
        <end position="175"/>
    </location>
</feature>
<dbReference type="InterPro" id="IPR001296">
    <property type="entry name" value="Glyco_trans_1"/>
</dbReference>
<dbReference type="Pfam" id="PF13439">
    <property type="entry name" value="Glyco_transf_4"/>
    <property type="match status" value="1"/>
</dbReference>
<sequence>MIKMRILQIGMGNVAGGLEAFVMNYYRVLIHMDVQFDFVCMYDKIAYEEEIQKLGGKIFYVPNVKKHYHGYIKELRKILQENEYTAVHVNMLSAANIVPLRVAHEMGVKKVIAHSHSSSCPGLIRNLMDSFNRPFIARYATDMVSCGELAGKWMFGEKNFLKGKVTVVNNAIQAEKFSFSSEDREQLRREMGWEDKIVIGHVGRFDIPKNHDRMIDILQQFVKKNRNVVLCLVGPKEGLYTQIKNKTEKKGLENNVYFAGRQKSIRRYLSAMDVFLFPSVFEGVPFALIEAQANGLSCVMSKAVSEEAVVFPERIRRLSLEETDQTWAAAVEEMSSLEREDAAQIKRKLTEAHFNIETEAGRLKELYQDRGKRNE</sequence>
<dbReference type="Pfam" id="PF00534">
    <property type="entry name" value="Glycos_transf_1"/>
    <property type="match status" value="1"/>
</dbReference>
<dbReference type="Gene3D" id="3.40.50.2000">
    <property type="entry name" value="Glycogen Phosphorylase B"/>
    <property type="match status" value="2"/>
</dbReference>
<name>A0A844GK06_9FIRM</name>
<comment type="caution">
    <text evidence="3">The sequence shown here is derived from an EMBL/GenBank/DDBJ whole genome shotgun (WGS) entry which is preliminary data.</text>
</comment>
<evidence type="ECO:0000313" key="4">
    <source>
        <dbReference type="Proteomes" id="UP000437824"/>
    </source>
</evidence>
<reference evidence="3 4" key="1">
    <citation type="submission" date="2019-11" db="EMBL/GenBank/DDBJ databases">
        <title>Draft genome sequence of Blautia luti DSM 14534T, isolated from human stool.</title>
        <authorList>
            <person name="Ortiz R."/>
            <person name="Melis-Arcos F."/>
            <person name="Covarrubias P."/>
            <person name="Cardenas J.P."/>
            <person name="Perez-Donoso J."/>
            <person name="Almonacid D."/>
        </authorList>
    </citation>
    <scope>NUCLEOTIDE SEQUENCE [LARGE SCALE GENOMIC DNA]</scope>
    <source>
        <strain evidence="3 4">DSM 14534</strain>
    </source>
</reference>
<dbReference type="AlphaFoldDB" id="A0A844GK06"/>
<gene>
    <name evidence="3" type="ORF">GKZ57_10375</name>
</gene>
<accession>A0A844GK06</accession>
<evidence type="ECO:0000259" key="2">
    <source>
        <dbReference type="Pfam" id="PF13439"/>
    </source>
</evidence>
<organism evidence="3 4">
    <name type="scientific">Blautia luti DSM 14534 = JCM 17040</name>
    <dbReference type="NCBI Taxonomy" id="649762"/>
    <lineage>
        <taxon>Bacteria</taxon>
        <taxon>Bacillati</taxon>
        <taxon>Bacillota</taxon>
        <taxon>Clostridia</taxon>
        <taxon>Lachnospirales</taxon>
        <taxon>Lachnospiraceae</taxon>
        <taxon>Blautia</taxon>
    </lineage>
</organism>
<keyword evidence="3" id="KW-0808">Transferase</keyword>
<dbReference type="PANTHER" id="PTHR12526:SF637">
    <property type="entry name" value="GLYCOSYLTRANSFERASE EPSF-RELATED"/>
    <property type="match status" value="1"/>
</dbReference>
<dbReference type="GO" id="GO:0016757">
    <property type="term" value="F:glycosyltransferase activity"/>
    <property type="evidence" value="ECO:0007669"/>
    <property type="project" value="InterPro"/>
</dbReference>
<feature type="domain" description="Glycosyl transferase family 1" evidence="1">
    <location>
        <begin position="183"/>
        <end position="346"/>
    </location>
</feature>
<protein>
    <submittedName>
        <fullName evidence="3">Glycosyltransferase</fullName>
    </submittedName>
</protein>
<dbReference type="SUPFAM" id="SSF53756">
    <property type="entry name" value="UDP-Glycosyltransferase/glycogen phosphorylase"/>
    <property type="match status" value="1"/>
</dbReference>
<proteinExistence type="predicted"/>
<dbReference type="Proteomes" id="UP000437824">
    <property type="component" value="Unassembled WGS sequence"/>
</dbReference>
<dbReference type="PANTHER" id="PTHR12526">
    <property type="entry name" value="GLYCOSYLTRANSFERASE"/>
    <property type="match status" value="1"/>
</dbReference>
<dbReference type="RefSeq" id="WP_154780478.1">
    <property type="nucleotide sequence ID" value="NZ_WMBC01000008.1"/>
</dbReference>
<dbReference type="CDD" id="cd03812">
    <property type="entry name" value="GT4_CapH-like"/>
    <property type="match status" value="1"/>
</dbReference>
<evidence type="ECO:0000259" key="1">
    <source>
        <dbReference type="Pfam" id="PF00534"/>
    </source>
</evidence>
<evidence type="ECO:0000313" key="3">
    <source>
        <dbReference type="EMBL" id="MTD61649.1"/>
    </source>
</evidence>